<dbReference type="PANTHER" id="PTHR11200:SF275">
    <property type="entry name" value="LD06095P"/>
    <property type="match status" value="1"/>
</dbReference>
<feature type="coiled-coil region" evidence="5">
    <location>
        <begin position="739"/>
        <end position="773"/>
    </location>
</feature>
<dbReference type="Pfam" id="PF02383">
    <property type="entry name" value="Syja_N"/>
    <property type="match status" value="1"/>
</dbReference>
<dbReference type="GeneID" id="20713908"/>
<dbReference type="OMA" id="HPCHELR"/>
<sequence>MDGIYILKTFTSWYSIGLNRLLSEENYKVDSESPDVHDVFDDLKDYTLNDTKTLWIDRSTCQVSESLVPLTEEEPISENVIDAFLGIVEVMNTYHLGVVTRSEVVAELDLDNLGFNRRSKSRVMTIKEVKFLPIRSHQDVTYGSGDVFSFDAAMNQLSPGTSPSTNIMGSSNLANLATVMNSNNTLGDPGQYQMQEEVFKVLENMEKILATGYYYSYDTDLTNTMQSLYLEGRVPLRRMMSTTRKSGRPAEEDTQGTPTLYEVSKRDFNWGYKISQVLPRRWKTVLVQGYVGYRISHLNEEKMETLIIGRRNVKRSGTRYVARGIDEKGNVGNFVETEVRVRINEEKWYSYTQHRGSVPVFWEQMNVTAPVLLYNYHHNIRSFKKHVEVLNEYYRPNEYQLYVNLLDVKENEKVLTDSFMNVVDDYNRAQGVEKKEVSGKRRSKVGMIDLVNYNYNVNAKWNTHEIIIKYILEELNHEFNNIGYFDEEKDRELEGRRGLQRGIVRTNCLDCLDRTNIFQWMASWVVVNKILNNRMASSTGGTSILNTSAEGGLLEEATRTEANFSRLKEMLLTPEGGTREESTLFTAFTDLWCGHGDAISIHYSGTPSTLSERVKQTNTSLNSLFHYSKTMVQRLYHSLFQDNQRQAVFNILSPYTATGTGTGARERRLLNTKYYIQDPFNAEISREGAGSFTSGHETTASAGRGFEVPYSSDSDTYTESGRARQSRAQGTTDGSDSIFDKLQKEIMNKLTIKEQLEEEYEEAEFARKSLDQLKIWVGSWNIGAHTVDVNQDVLDWMELKRMECDLYVFSFQEFVELNFINIATGRTDENKEYEFEYFVENMFKLSTSHGFEKVTSISMTGLYLVIFVKRSLKPHIRDLLITNVKTGLNYNIGNKGSVGIQFNLFDYTLSFLNIHLNFGKNLNVGRIELLEYILKNAFKEFNKNVLDNDIFILGGDFNFHVQLEKQVVLNLLKKMEYTKLLNYDEFNMAKMIGIPVINRLHEASIQFQPTYKYKDGTKYYTTKRSPAWCDRIIFGGRLFESRKINILSYKRNDNLMISDHRPVSSIILVDLK</sequence>
<dbReference type="InterPro" id="IPR036691">
    <property type="entry name" value="Endo/exonu/phosph_ase_sf"/>
</dbReference>
<dbReference type="InterPro" id="IPR046985">
    <property type="entry name" value="IP5"/>
</dbReference>
<dbReference type="InterPro" id="IPR002013">
    <property type="entry name" value="SAC_dom"/>
</dbReference>
<dbReference type="Gene3D" id="3.60.10.10">
    <property type="entry name" value="Endonuclease/exonuclease/phosphatase"/>
    <property type="match status" value="1"/>
</dbReference>
<dbReference type="Proteomes" id="UP000003786">
    <property type="component" value="Chromosome 1"/>
</dbReference>
<dbReference type="PANTHER" id="PTHR11200">
    <property type="entry name" value="INOSITOL 5-PHOSPHATASE"/>
    <property type="match status" value="1"/>
</dbReference>
<evidence type="ECO:0000259" key="7">
    <source>
        <dbReference type="PROSITE" id="PS50275"/>
    </source>
</evidence>
<evidence type="ECO:0000313" key="9">
    <source>
        <dbReference type="Proteomes" id="UP000003786"/>
    </source>
</evidence>
<keyword evidence="5" id="KW-0175">Coiled coil</keyword>
<evidence type="ECO:0000256" key="3">
    <source>
        <dbReference type="ARBA" id="ARBA00013044"/>
    </source>
</evidence>
<dbReference type="VEuPathDB" id="PiroplasmaDB:TOT_010001093"/>
<evidence type="ECO:0000256" key="1">
    <source>
        <dbReference type="ARBA" id="ARBA00008943"/>
    </source>
</evidence>
<keyword evidence="9" id="KW-1185">Reference proteome</keyword>
<feature type="region of interest" description="Disordered" evidence="6">
    <location>
        <begin position="687"/>
        <end position="736"/>
    </location>
</feature>
<accession>J4DNV9</accession>
<dbReference type="GO" id="GO:0004439">
    <property type="term" value="F:phosphatidylinositol-4,5-bisphosphate 5-phosphatase activity"/>
    <property type="evidence" value="ECO:0007669"/>
    <property type="project" value="UniProtKB-EC"/>
</dbReference>
<name>J4DNV9_THEOR</name>
<evidence type="ECO:0000256" key="2">
    <source>
        <dbReference type="ARBA" id="ARBA00009678"/>
    </source>
</evidence>
<proteinExistence type="inferred from homology"/>
<gene>
    <name evidence="8" type="ORF">TOT_010001093</name>
</gene>
<protein>
    <recommendedName>
        <fullName evidence="3">phosphoinositide 5-phosphatase</fullName>
        <ecNumber evidence="3">3.1.3.36</ecNumber>
    </recommendedName>
</protein>
<dbReference type="GO" id="GO:0046856">
    <property type="term" value="P:phosphatidylinositol dephosphorylation"/>
    <property type="evidence" value="ECO:0007669"/>
    <property type="project" value="InterPro"/>
</dbReference>
<feature type="compositionally biased region" description="Polar residues" evidence="6">
    <location>
        <begin position="726"/>
        <end position="735"/>
    </location>
</feature>
<evidence type="ECO:0000256" key="5">
    <source>
        <dbReference type="SAM" id="Coils"/>
    </source>
</evidence>
<evidence type="ECO:0000256" key="6">
    <source>
        <dbReference type="SAM" id="MobiDB-lite"/>
    </source>
</evidence>
<feature type="compositionally biased region" description="Polar residues" evidence="6">
    <location>
        <begin position="691"/>
        <end position="701"/>
    </location>
</feature>
<keyword evidence="4" id="KW-0378">Hydrolase</keyword>
<dbReference type="PROSITE" id="PS50275">
    <property type="entry name" value="SAC"/>
    <property type="match status" value="1"/>
</dbReference>
<dbReference type="AlphaFoldDB" id="J4DNV9"/>
<dbReference type="Pfam" id="PF22669">
    <property type="entry name" value="Exo_endo_phos2"/>
    <property type="match status" value="1"/>
</dbReference>
<dbReference type="InterPro" id="IPR000300">
    <property type="entry name" value="IPPc"/>
</dbReference>
<feature type="domain" description="SAC" evidence="7">
    <location>
        <begin position="212"/>
        <end position="605"/>
    </location>
</feature>
<dbReference type="EC" id="3.1.3.36" evidence="3"/>
<dbReference type="EMBL" id="AP011946">
    <property type="protein sequence ID" value="BAM39639.1"/>
    <property type="molecule type" value="Genomic_DNA"/>
</dbReference>
<organism evidence="8 9">
    <name type="scientific">Theileria orientalis strain Shintoku</name>
    <dbReference type="NCBI Taxonomy" id="869250"/>
    <lineage>
        <taxon>Eukaryota</taxon>
        <taxon>Sar</taxon>
        <taxon>Alveolata</taxon>
        <taxon>Apicomplexa</taxon>
        <taxon>Aconoidasida</taxon>
        <taxon>Piroplasmida</taxon>
        <taxon>Theileriidae</taxon>
        <taxon>Theileria</taxon>
    </lineage>
</organism>
<dbReference type="KEGG" id="tot:TOT_010001093"/>
<dbReference type="RefSeq" id="XP_009689940.1">
    <property type="nucleotide sequence ID" value="XM_009691645.1"/>
</dbReference>
<comment type="similarity">
    <text evidence="1">Belongs to the synaptojanin family.</text>
</comment>
<evidence type="ECO:0000313" key="8">
    <source>
        <dbReference type="EMBL" id="BAM39639.1"/>
    </source>
</evidence>
<evidence type="ECO:0000256" key="4">
    <source>
        <dbReference type="ARBA" id="ARBA00022801"/>
    </source>
</evidence>
<dbReference type="OrthoDB" id="405996at2759"/>
<dbReference type="SMART" id="SM00128">
    <property type="entry name" value="IPPc"/>
    <property type="match status" value="1"/>
</dbReference>
<dbReference type="STRING" id="869250.J4DNV9"/>
<dbReference type="SUPFAM" id="SSF56219">
    <property type="entry name" value="DNase I-like"/>
    <property type="match status" value="1"/>
</dbReference>
<comment type="similarity">
    <text evidence="2">In the central section; belongs to the inositol 1,4,5-trisphosphate 5-phosphatase family.</text>
</comment>
<dbReference type="eggNOG" id="KOG0566">
    <property type="taxonomic scope" value="Eukaryota"/>
</dbReference>
<reference evidence="8 9" key="1">
    <citation type="journal article" date="2012" name="MBio">
        <title>Comparative genome analysis of three eukaryotic parasites with differing abilities to transform leukocytes reveals key mediators of Theileria-induced leukocyte transformation.</title>
        <authorList>
            <person name="Hayashida K."/>
            <person name="Hara Y."/>
            <person name="Abe T."/>
            <person name="Yamasaki C."/>
            <person name="Toyoda A."/>
            <person name="Kosuge T."/>
            <person name="Suzuki Y."/>
            <person name="Sato Y."/>
            <person name="Kawashima S."/>
            <person name="Katayama T."/>
            <person name="Wakaguri H."/>
            <person name="Inoue N."/>
            <person name="Homma K."/>
            <person name="Tada-Umezaki M."/>
            <person name="Yagi Y."/>
            <person name="Fujii Y."/>
            <person name="Habara T."/>
            <person name="Kanehisa M."/>
            <person name="Watanabe H."/>
            <person name="Ito K."/>
            <person name="Gojobori T."/>
            <person name="Sugawara H."/>
            <person name="Imanishi T."/>
            <person name="Weir W."/>
            <person name="Gardner M."/>
            <person name="Pain A."/>
            <person name="Shiels B."/>
            <person name="Hattori M."/>
            <person name="Nene V."/>
            <person name="Sugimoto C."/>
        </authorList>
    </citation>
    <scope>NUCLEOTIDE SEQUENCE [LARGE SCALE GENOMIC DNA]</scope>
    <source>
        <strain evidence="8 9">Shintoku</strain>
    </source>
</reference>